<keyword evidence="6" id="KW-0539">Nucleus</keyword>
<protein>
    <submittedName>
        <fullName evidence="10">Cell cycle checkpoint protein RAD17</fullName>
    </submittedName>
</protein>
<keyword evidence="3" id="KW-0547">Nucleotide-binding</keyword>
<organism evidence="9 10">
    <name type="scientific">Drosophila kikkawai</name>
    <name type="common">Fruit fly</name>
    <dbReference type="NCBI Taxonomy" id="30033"/>
    <lineage>
        <taxon>Eukaryota</taxon>
        <taxon>Metazoa</taxon>
        <taxon>Ecdysozoa</taxon>
        <taxon>Arthropoda</taxon>
        <taxon>Hexapoda</taxon>
        <taxon>Insecta</taxon>
        <taxon>Pterygota</taxon>
        <taxon>Neoptera</taxon>
        <taxon>Endopterygota</taxon>
        <taxon>Diptera</taxon>
        <taxon>Brachycera</taxon>
        <taxon>Muscomorpha</taxon>
        <taxon>Ephydroidea</taxon>
        <taxon>Drosophilidae</taxon>
        <taxon>Drosophila</taxon>
        <taxon>Sophophora</taxon>
    </lineage>
</organism>
<evidence type="ECO:0000256" key="6">
    <source>
        <dbReference type="ARBA" id="ARBA00023242"/>
    </source>
</evidence>
<name>A0A6P4JBD3_DROKI</name>
<evidence type="ECO:0000313" key="9">
    <source>
        <dbReference type="Proteomes" id="UP001652661"/>
    </source>
</evidence>
<keyword evidence="7" id="KW-0131">Cell cycle</keyword>
<comment type="similarity">
    <text evidence="2">Belongs to the rad17/RAD24 family.</text>
</comment>
<evidence type="ECO:0000256" key="7">
    <source>
        <dbReference type="ARBA" id="ARBA00023306"/>
    </source>
</evidence>
<evidence type="ECO:0000256" key="4">
    <source>
        <dbReference type="ARBA" id="ARBA00022763"/>
    </source>
</evidence>
<dbReference type="PANTHER" id="PTHR12172">
    <property type="entry name" value="CELL CYCLE CHECKPOINT PROTEIN RAD17"/>
    <property type="match status" value="1"/>
</dbReference>
<dbReference type="PANTHER" id="PTHR12172:SF0">
    <property type="entry name" value="CELL CYCLE CHECKPOINT PROTEIN RAD17"/>
    <property type="match status" value="1"/>
</dbReference>
<proteinExistence type="inferred from homology"/>
<feature type="compositionally biased region" description="Low complexity" evidence="8">
    <location>
        <begin position="35"/>
        <end position="50"/>
    </location>
</feature>
<gene>
    <name evidence="10" type="primary">Rad17</name>
</gene>
<evidence type="ECO:0000256" key="3">
    <source>
        <dbReference type="ARBA" id="ARBA00022741"/>
    </source>
</evidence>
<evidence type="ECO:0000256" key="1">
    <source>
        <dbReference type="ARBA" id="ARBA00004123"/>
    </source>
</evidence>
<dbReference type="SUPFAM" id="SSF52540">
    <property type="entry name" value="P-loop containing nucleoside triphosphate hydrolases"/>
    <property type="match status" value="1"/>
</dbReference>
<dbReference type="Pfam" id="PF03215">
    <property type="entry name" value="Rad17"/>
    <property type="match status" value="1"/>
</dbReference>
<evidence type="ECO:0000313" key="10">
    <source>
        <dbReference type="RefSeq" id="XP_017038165.1"/>
    </source>
</evidence>
<dbReference type="GO" id="GO:0000077">
    <property type="term" value="P:DNA damage checkpoint signaling"/>
    <property type="evidence" value="ECO:0007669"/>
    <property type="project" value="TreeGrafter"/>
</dbReference>
<dbReference type="Proteomes" id="UP001652661">
    <property type="component" value="Chromosome 3R"/>
</dbReference>
<dbReference type="InterPro" id="IPR004582">
    <property type="entry name" value="Checkpoint_prot_Rad17_Rad24"/>
</dbReference>
<feature type="compositionally biased region" description="Polar residues" evidence="8">
    <location>
        <begin position="14"/>
        <end position="27"/>
    </location>
</feature>
<keyword evidence="9" id="KW-1185">Reference proteome</keyword>
<dbReference type="AlphaFoldDB" id="A0A6P4JBD3"/>
<evidence type="ECO:0000256" key="8">
    <source>
        <dbReference type="SAM" id="MobiDB-lite"/>
    </source>
</evidence>
<dbReference type="OrthoDB" id="10265971at2759"/>
<dbReference type="GO" id="GO:0033314">
    <property type="term" value="P:mitotic DNA replication checkpoint signaling"/>
    <property type="evidence" value="ECO:0007669"/>
    <property type="project" value="TreeGrafter"/>
</dbReference>
<comment type="subcellular location">
    <subcellularLocation>
        <location evidence="1">Nucleus</location>
    </subcellularLocation>
</comment>
<dbReference type="RefSeq" id="XP_017038165.1">
    <property type="nucleotide sequence ID" value="XM_017182676.2"/>
</dbReference>
<keyword evidence="4" id="KW-0227">DNA damage</keyword>
<evidence type="ECO:0000256" key="2">
    <source>
        <dbReference type="ARBA" id="ARBA00006168"/>
    </source>
</evidence>
<dbReference type="GO" id="GO:0005524">
    <property type="term" value="F:ATP binding"/>
    <property type="evidence" value="ECO:0007669"/>
    <property type="project" value="UniProtKB-KW"/>
</dbReference>
<dbReference type="GO" id="GO:0005634">
    <property type="term" value="C:nucleus"/>
    <property type="evidence" value="ECO:0007669"/>
    <property type="project" value="UniProtKB-SubCell"/>
</dbReference>
<dbReference type="InterPro" id="IPR027417">
    <property type="entry name" value="P-loop_NTPase"/>
</dbReference>
<feature type="region of interest" description="Disordered" evidence="8">
    <location>
        <begin position="1"/>
        <end position="89"/>
    </location>
</feature>
<dbReference type="OMA" id="VICASKA"/>
<dbReference type="GO" id="GO:0003682">
    <property type="term" value="F:chromatin binding"/>
    <property type="evidence" value="ECO:0007669"/>
    <property type="project" value="TreeGrafter"/>
</dbReference>
<sequence>MSARKKTWARSAFSEMSLSVSPATTEATPVKRSRTSSYTTTTTRVSRSQTGKSTPTAKPLVEEDSVDLTVLSDKEEDSQGPPPEVKENWMDSFAPTTSEDLAVHPKKIAELRDWLRHCVAVGKKFPAQMCLLTGPTGAGKTATLRVLAKEFGYQVQEWINPVDCEVVNALGDQVSGNAYVGSHLEAFKSFLLRASRYKSLLESQNKRLLLVEDFPNVLLDEKQDVNFEELLDEYSSYGKSPLVFIVADSKSRGLNISYRLFPDQLKAKHRIEHISFNAIASTIMQKSMKAFCSVMQQPQNKALYKLPSSSVVDSIVVGAQGDVRNALINLHLSSLKGVANMPTKKLDISVASKGRKKKATQSTLKSIGRDESITLMHALGRVLNPKFNDQKMLLHSPEELTESFSTEPRNFVNFVHANYLPHFKDIEEVVSAIDDLGLADALLNEYREGAVSVTGLNIAIRGVMLANSAPVSGWMPVKGPKRINIKSLATLAEQKLVGVGYAGISRTHYATEYSSFVKSIASRLSEVNSSQSMELN</sequence>
<accession>A0A6P4JBD3</accession>
<evidence type="ECO:0000256" key="5">
    <source>
        <dbReference type="ARBA" id="ARBA00022840"/>
    </source>
</evidence>
<keyword evidence="5" id="KW-0067">ATP-binding</keyword>
<reference evidence="10" key="1">
    <citation type="submission" date="2025-08" db="UniProtKB">
        <authorList>
            <consortium name="RefSeq"/>
        </authorList>
    </citation>
    <scope>IDENTIFICATION</scope>
    <source>
        <strain evidence="10">14028-0561.14</strain>
        <tissue evidence="10">Whole fly</tissue>
    </source>
</reference>
<dbReference type="GO" id="GO:0003689">
    <property type="term" value="F:DNA clamp loader activity"/>
    <property type="evidence" value="ECO:0007669"/>
    <property type="project" value="TreeGrafter"/>
</dbReference>
<dbReference type="GO" id="GO:0006281">
    <property type="term" value="P:DNA repair"/>
    <property type="evidence" value="ECO:0007669"/>
    <property type="project" value="InterPro"/>
</dbReference>
<dbReference type="Gene3D" id="3.40.50.300">
    <property type="entry name" value="P-loop containing nucleotide triphosphate hydrolases"/>
    <property type="match status" value="1"/>
</dbReference>